<gene>
    <name evidence="4" type="ORF">H7U36_08685</name>
</gene>
<name>A0ABS2E983_9FIRM</name>
<sequence length="468" mass="50626">MKGSCVYAAVFFHTFKKKVQKGTALRRTSFRKRRKRNVYGRYVAAIFIWLLFITGIVHMISREEGGFGGTDTESRLDVPEGELPEPTSGSTIRVLLMTTGYGGEIHNEVRVSSDAGLRVSCAGESIEWNKADIYQILPDDARFQKGNIRIESLGQGGQIRLESVERGCGVPSYSGALELRAASGGIAVINELPVETYLCGVVPSEMPASYELEALKAQAVCARSYAFRQMTSYGYPEYEAHVNDSTDFQVYNNSERQESSTRAVTETEGQVVRYKGEIATTYYYSTSCGRTTSLEAWGTDPGEGGGYLQSVNVCGDNGDYEKDLPWYRWTAQVPVQTLSALVSTNTGVNVGTLSGVEVTKRGPGDVALQIVASGDAGSVTVDTENKIRAALGGSGYTITKNDGSTSQSTSLLPSAFFAIERSGDTFVISGGGFGHGIGMSQNGANEMAKQGADYREILQLFYRDVEIG</sequence>
<proteinExistence type="predicted"/>
<dbReference type="EMBL" id="JACLYY010000007">
    <property type="protein sequence ID" value="MBM6738171.1"/>
    <property type="molecule type" value="Genomic_DNA"/>
</dbReference>
<comment type="caution">
    <text evidence="4">The sequence shown here is derived from an EMBL/GenBank/DDBJ whole genome shotgun (WGS) entry which is preliminary data.</text>
</comment>
<evidence type="ECO:0000256" key="1">
    <source>
        <dbReference type="SAM" id="MobiDB-lite"/>
    </source>
</evidence>
<reference evidence="4 5" key="1">
    <citation type="journal article" date="2021" name="Sci. Rep.">
        <title>The distribution of antibiotic resistance genes in chicken gut microbiota commensals.</title>
        <authorList>
            <person name="Juricova H."/>
            <person name="Matiasovicova J."/>
            <person name="Kubasova T."/>
            <person name="Cejkova D."/>
            <person name="Rychlik I."/>
        </authorList>
    </citation>
    <scope>NUCLEOTIDE SEQUENCE [LARGE SCALE GENOMIC DNA]</scope>
    <source>
        <strain evidence="4 5">An773</strain>
    </source>
</reference>
<dbReference type="Proteomes" id="UP000716906">
    <property type="component" value="Unassembled WGS sequence"/>
</dbReference>
<accession>A0ABS2E983</accession>
<keyword evidence="5" id="KW-1185">Reference proteome</keyword>
<dbReference type="PANTHER" id="PTHR30032">
    <property type="entry name" value="N-ACETYLMURAMOYL-L-ALANINE AMIDASE-RELATED"/>
    <property type="match status" value="1"/>
</dbReference>
<dbReference type="NCBIfam" id="TIGR02669">
    <property type="entry name" value="SpoIID_LytB"/>
    <property type="match status" value="1"/>
</dbReference>
<dbReference type="Pfam" id="PF08486">
    <property type="entry name" value="SpoIID"/>
    <property type="match status" value="1"/>
</dbReference>
<keyword evidence="2" id="KW-0812">Transmembrane</keyword>
<dbReference type="InterPro" id="IPR013693">
    <property type="entry name" value="SpoIID/LytB_N"/>
</dbReference>
<feature type="transmembrane region" description="Helical" evidence="2">
    <location>
        <begin position="39"/>
        <end position="60"/>
    </location>
</feature>
<dbReference type="InterPro" id="IPR051922">
    <property type="entry name" value="Bact_Sporulation_Assoc"/>
</dbReference>
<keyword evidence="2" id="KW-1133">Transmembrane helix</keyword>
<feature type="domain" description="Sporulation stage II protein D amidase enhancer LytB N-terminal" evidence="3">
    <location>
        <begin position="184"/>
        <end position="274"/>
    </location>
</feature>
<keyword evidence="2" id="KW-0472">Membrane</keyword>
<organism evidence="4 5">
    <name type="scientific">Faecalicatena fissicatena</name>
    <dbReference type="NCBI Taxonomy" id="290055"/>
    <lineage>
        <taxon>Bacteria</taxon>
        <taxon>Bacillati</taxon>
        <taxon>Bacillota</taxon>
        <taxon>Clostridia</taxon>
        <taxon>Lachnospirales</taxon>
        <taxon>Lachnospiraceae</taxon>
        <taxon>Faecalicatena</taxon>
    </lineage>
</organism>
<evidence type="ECO:0000256" key="2">
    <source>
        <dbReference type="SAM" id="Phobius"/>
    </source>
</evidence>
<evidence type="ECO:0000313" key="4">
    <source>
        <dbReference type="EMBL" id="MBM6738171.1"/>
    </source>
</evidence>
<dbReference type="InterPro" id="IPR013486">
    <property type="entry name" value="SpoIID/LytB"/>
</dbReference>
<protein>
    <submittedName>
        <fullName evidence="4">SpoIID/LytB domain-containing protein</fullName>
    </submittedName>
</protein>
<dbReference type="PANTHER" id="PTHR30032:SF4">
    <property type="entry name" value="AMIDASE ENHANCER"/>
    <property type="match status" value="1"/>
</dbReference>
<evidence type="ECO:0000259" key="3">
    <source>
        <dbReference type="Pfam" id="PF08486"/>
    </source>
</evidence>
<evidence type="ECO:0000313" key="5">
    <source>
        <dbReference type="Proteomes" id="UP000716906"/>
    </source>
</evidence>
<feature type="region of interest" description="Disordered" evidence="1">
    <location>
        <begin position="68"/>
        <end position="87"/>
    </location>
</feature>